<proteinExistence type="predicted"/>
<dbReference type="PANTHER" id="PTHR36833:SF1">
    <property type="entry name" value="INTEGRAL MEMBRANE TRANSPORT PROTEIN"/>
    <property type="match status" value="1"/>
</dbReference>
<keyword evidence="1" id="KW-0472">Membrane</keyword>
<accession>A0ABC8A761</accession>
<sequence>MKKIWRMEQIFIAQYLKQLLEYKGDFIVGILGVFLTQGLNIFFLNIIFSKIPNLQGWTFKQIIFIYGFSLIPKGIDHLFFDNLWLVSYRLVRMGDFDKYLTRPLNTLFYVAVEIFQVDAFGELLVGGLLLASSFGSVQWTAVKVICFIVAIPFATAIYTALKIATSSLAFWTKSSGQISQIFYMINDFAKYPTQIYNGVIRFVISFIVPFAFTAFYPASYILSGNNVLFNIGGLIIISIMLLVIALNIWKKGISVYESAGS</sequence>
<feature type="transmembrane region" description="Helical" evidence="1">
    <location>
        <begin position="107"/>
        <end position="131"/>
    </location>
</feature>
<feature type="transmembrane region" description="Helical" evidence="1">
    <location>
        <begin position="227"/>
        <end position="249"/>
    </location>
</feature>
<organism evidence="2 3">
    <name type="scientific">Lactococcus lactis subsp. lactis NCDO 2118</name>
    <dbReference type="NCBI Taxonomy" id="1117941"/>
    <lineage>
        <taxon>Bacteria</taxon>
        <taxon>Bacillati</taxon>
        <taxon>Bacillota</taxon>
        <taxon>Bacilli</taxon>
        <taxon>Lactobacillales</taxon>
        <taxon>Streptococcaceae</taxon>
        <taxon>Lactococcus</taxon>
    </lineage>
</organism>
<dbReference type="Proteomes" id="UP000028594">
    <property type="component" value="Chromosome"/>
</dbReference>
<dbReference type="EMBL" id="CP009054">
    <property type="protein sequence ID" value="AII12736.1"/>
    <property type="molecule type" value="Genomic_DNA"/>
</dbReference>
<dbReference type="RefSeq" id="WP_012897837.1">
    <property type="nucleotide sequence ID" value="NZ_CP009054.1"/>
</dbReference>
<feature type="transmembrane region" description="Helical" evidence="1">
    <location>
        <begin position="199"/>
        <end position="221"/>
    </location>
</feature>
<evidence type="ECO:0000256" key="1">
    <source>
        <dbReference type="SAM" id="Phobius"/>
    </source>
</evidence>
<evidence type="ECO:0000313" key="2">
    <source>
        <dbReference type="EMBL" id="AII12736.1"/>
    </source>
</evidence>
<name>A0ABC8A761_LACLL</name>
<keyword evidence="1" id="KW-1133">Transmembrane helix</keyword>
<feature type="transmembrane region" description="Helical" evidence="1">
    <location>
        <begin position="137"/>
        <end position="161"/>
    </location>
</feature>
<dbReference type="PANTHER" id="PTHR36833">
    <property type="entry name" value="SLR0610 PROTEIN-RELATED"/>
    <property type="match status" value="1"/>
</dbReference>
<dbReference type="AlphaFoldDB" id="A0ABC8A761"/>
<gene>
    <name evidence="2" type="ORF">NCDO2118_1255</name>
</gene>
<evidence type="ECO:0000313" key="3">
    <source>
        <dbReference type="Proteomes" id="UP000028594"/>
    </source>
</evidence>
<dbReference type="KEGG" id="llx:NCDO2118_1255"/>
<reference evidence="2 3" key="1">
    <citation type="submission" date="2014-07" db="EMBL/GenBank/DDBJ databases">
        <title>Genome sequence of Lactococcus lactis subsp. lactis NCDO 2118, a GABA-producing strain.</title>
        <authorList>
            <person name="Oliveira L.C."/>
            <person name="Saraiva T.D.L."/>
            <person name="Soares S.C."/>
            <person name="Ramos R.T.J."/>
            <person name="Sa P.H.C.G."/>
            <person name="Carneiro A.R."/>
            <person name="Miranda F."/>
            <person name="Freire M."/>
            <person name="Renan W."/>
            <person name="Oliveira A.F.Jr."/>
            <person name="Santos A.R."/>
            <person name="Pinto A.C."/>
            <person name="Souza B.M."/>
            <person name="Castro C.P."/>
            <person name="Diniz C.A.A."/>
            <person name="Rocha C.S."/>
            <person name="Mariano D.C.B."/>
            <person name="Aguiar E.L."/>
            <person name="Folador E.L."/>
            <person name="Barbosa E.G.V."/>
            <person name="Aburjaile F.F."/>
            <person name="Goncalves L.A."/>
            <person name="Guimaraes L.C."/>
            <person name="Azevedo M.S.P."/>
            <person name="Agresti P.C.M."/>
            <person name="Faria R.F."/>
            <person name="Tiwari S."/>
            <person name="Almeida S.S."/>
            <person name="Hassan S.S."/>
            <person name="Pereira V.B."/>
            <person name="Abreu V.A.C."/>
            <person name="Pereira U.P."/>
            <person name="Dorella F.A."/>
            <person name="Carvalho A.F."/>
            <person name="Pereira F.L."/>
            <person name="Leal C.A.G."/>
            <person name="Figueiredo H.C.P."/>
            <person name="Silva A."/>
            <person name="Miyoshi A."/>
            <person name="Azevedo V."/>
        </authorList>
    </citation>
    <scope>NUCLEOTIDE SEQUENCE [LARGE SCALE GENOMIC DNA]</scope>
    <source>
        <strain evidence="2 3">NCDO 2118</strain>
    </source>
</reference>
<feature type="transmembrane region" description="Helical" evidence="1">
    <location>
        <begin position="63"/>
        <end position="86"/>
    </location>
</feature>
<keyword evidence="1" id="KW-0812">Transmembrane</keyword>
<dbReference type="InterPro" id="IPR010390">
    <property type="entry name" value="ABC-2_transporter-like"/>
</dbReference>
<protein>
    <submittedName>
        <fullName evidence="2">ABC transporter</fullName>
    </submittedName>
</protein>
<feature type="transmembrane region" description="Helical" evidence="1">
    <location>
        <begin position="26"/>
        <end position="48"/>
    </location>
</feature>
<dbReference type="Pfam" id="PF06182">
    <property type="entry name" value="ABC2_membrane_6"/>
    <property type="match status" value="1"/>
</dbReference>